<evidence type="ECO:0000256" key="3">
    <source>
        <dbReference type="ARBA" id="ARBA00022884"/>
    </source>
</evidence>
<evidence type="ECO:0000313" key="4">
    <source>
        <dbReference type="EMBL" id="CAK7893344.1"/>
    </source>
</evidence>
<evidence type="ECO:0000256" key="1">
    <source>
        <dbReference type="ARBA" id="ARBA00022555"/>
    </source>
</evidence>
<reference evidence="4 5" key="1">
    <citation type="submission" date="2024-01" db="EMBL/GenBank/DDBJ databases">
        <authorList>
            <consortium name="Genoscope - CEA"/>
            <person name="William W."/>
        </authorList>
    </citation>
    <scope>NUCLEOTIDE SEQUENCE [LARGE SCALE GENOMIC DNA]</scope>
    <source>
        <strain evidence="4 5">29B2s-10</strain>
    </source>
</reference>
<sequence length="210" mass="23097">MEGVRRLVLFAVGNPGAMNRHSAGHYMLSHLASSSGLEIGDGNNYYSVGHSDELSLVKSLVYMNESGKALGSYLRATPLDSDSDALVILYDDFEVNSGKVKISPMKSLESHNGLSSCLKTIKKLHIDTQNIFKLGIGIGPKPKNTNPLQMSSWVLARFQEQELANLDSTALAMSLDYLQFIKSQPVKAVPEETSRLNKVFAKKFQKGLYK</sequence>
<dbReference type="PANTHER" id="PTHR17224">
    <property type="entry name" value="PEPTIDYL-TRNA HYDROLASE"/>
    <property type="match status" value="1"/>
</dbReference>
<dbReference type="Pfam" id="PF01195">
    <property type="entry name" value="Pept_tRNA_hydro"/>
    <property type="match status" value="1"/>
</dbReference>
<dbReference type="Proteomes" id="UP001497600">
    <property type="component" value="Chromosome A"/>
</dbReference>
<name>A0ABP0EAE1_9ASCO</name>
<dbReference type="Gene3D" id="3.40.50.1470">
    <property type="entry name" value="Peptidyl-tRNA hydrolase"/>
    <property type="match status" value="1"/>
</dbReference>
<keyword evidence="5" id="KW-1185">Reference proteome</keyword>
<dbReference type="InterPro" id="IPR001328">
    <property type="entry name" value="Pept_tRNA_hydro"/>
</dbReference>
<evidence type="ECO:0000313" key="5">
    <source>
        <dbReference type="Proteomes" id="UP001497600"/>
    </source>
</evidence>
<evidence type="ECO:0000256" key="2">
    <source>
        <dbReference type="ARBA" id="ARBA00022801"/>
    </source>
</evidence>
<protein>
    <recommendedName>
        <fullName evidence="6">Peptidyl-tRNA hydrolase</fullName>
    </recommendedName>
</protein>
<dbReference type="InterPro" id="IPR036416">
    <property type="entry name" value="Pept_tRNA_hydro_sf"/>
</dbReference>
<gene>
    <name evidence="4" type="ORF">CAAN4_A06876</name>
</gene>
<keyword evidence="2" id="KW-0378">Hydrolase</keyword>
<evidence type="ECO:0008006" key="6">
    <source>
        <dbReference type="Google" id="ProtNLM"/>
    </source>
</evidence>
<proteinExistence type="predicted"/>
<keyword evidence="3" id="KW-0694">RNA-binding</keyword>
<dbReference type="SUPFAM" id="SSF53178">
    <property type="entry name" value="Peptidyl-tRNA hydrolase-like"/>
    <property type="match status" value="1"/>
</dbReference>
<keyword evidence="1" id="KW-0820">tRNA-binding</keyword>
<dbReference type="PANTHER" id="PTHR17224:SF1">
    <property type="entry name" value="PEPTIDYL-TRNA HYDROLASE"/>
    <property type="match status" value="1"/>
</dbReference>
<organism evidence="4 5">
    <name type="scientific">[Candida] anglica</name>
    <dbReference type="NCBI Taxonomy" id="148631"/>
    <lineage>
        <taxon>Eukaryota</taxon>
        <taxon>Fungi</taxon>
        <taxon>Dikarya</taxon>
        <taxon>Ascomycota</taxon>
        <taxon>Saccharomycotina</taxon>
        <taxon>Pichiomycetes</taxon>
        <taxon>Debaryomycetaceae</taxon>
        <taxon>Kurtzmaniella</taxon>
    </lineage>
</organism>
<dbReference type="EMBL" id="OZ004253">
    <property type="protein sequence ID" value="CAK7893344.1"/>
    <property type="molecule type" value="Genomic_DNA"/>
</dbReference>
<accession>A0ABP0EAE1</accession>